<dbReference type="InParanoid" id="A0A1Y2LM62"/>
<dbReference type="OMA" id="PMALYWR"/>
<accession>A0A1Y2LM62</accession>
<dbReference type="PANTHER" id="PTHR42080">
    <property type="entry name" value="SRR1 DOMAIN-CONTAINING PROTEIN"/>
    <property type="match status" value="1"/>
</dbReference>
<protein>
    <recommendedName>
        <fullName evidence="2">SRR1-like domain-containing protein</fullName>
    </recommendedName>
</protein>
<reference evidence="3 4" key="1">
    <citation type="journal article" date="2017" name="Genome Announc.">
        <title>Genome sequence of the saprophytic ascomycete Epicoccum nigrum ICMP 19927 strain isolated from New Zealand.</title>
        <authorList>
            <person name="Fokin M."/>
            <person name="Fleetwood D."/>
            <person name="Weir B.S."/>
            <person name="Villas-Boas S.G."/>
        </authorList>
    </citation>
    <scope>NUCLEOTIDE SEQUENCE [LARGE SCALE GENOMIC DNA]</scope>
    <source>
        <strain evidence="3 4">ICMP 19927</strain>
    </source>
</reference>
<feature type="region of interest" description="Disordered" evidence="1">
    <location>
        <begin position="1"/>
        <end position="24"/>
    </location>
</feature>
<proteinExistence type="predicted"/>
<dbReference type="Pfam" id="PF07985">
    <property type="entry name" value="SRR1"/>
    <property type="match status" value="1"/>
</dbReference>
<dbReference type="PANTHER" id="PTHR42080:SF1">
    <property type="entry name" value="SRR1-LIKE DOMAIN-CONTAINING PROTEIN"/>
    <property type="match status" value="1"/>
</dbReference>
<keyword evidence="4" id="KW-1185">Reference proteome</keyword>
<feature type="domain" description="SRR1-like" evidence="2">
    <location>
        <begin position="62"/>
        <end position="198"/>
    </location>
</feature>
<dbReference type="AlphaFoldDB" id="A0A1Y2LM62"/>
<dbReference type="InterPro" id="IPR012942">
    <property type="entry name" value="SRR1-like"/>
</dbReference>
<dbReference type="EMBL" id="KZ107860">
    <property type="protein sequence ID" value="OSS43978.1"/>
    <property type="molecule type" value="Genomic_DNA"/>
</dbReference>
<evidence type="ECO:0000256" key="1">
    <source>
        <dbReference type="SAM" id="MobiDB-lite"/>
    </source>
</evidence>
<gene>
    <name evidence="3" type="ORF">B5807_11433</name>
</gene>
<dbReference type="Proteomes" id="UP000193240">
    <property type="component" value="Unassembled WGS sequence"/>
</dbReference>
<evidence type="ECO:0000259" key="2">
    <source>
        <dbReference type="Pfam" id="PF07985"/>
    </source>
</evidence>
<organism evidence="3 4">
    <name type="scientific">Epicoccum nigrum</name>
    <name type="common">Soil fungus</name>
    <name type="synonym">Epicoccum purpurascens</name>
    <dbReference type="NCBI Taxonomy" id="105696"/>
    <lineage>
        <taxon>Eukaryota</taxon>
        <taxon>Fungi</taxon>
        <taxon>Dikarya</taxon>
        <taxon>Ascomycota</taxon>
        <taxon>Pezizomycotina</taxon>
        <taxon>Dothideomycetes</taxon>
        <taxon>Pleosporomycetidae</taxon>
        <taxon>Pleosporales</taxon>
        <taxon>Pleosporineae</taxon>
        <taxon>Didymellaceae</taxon>
        <taxon>Epicoccum</taxon>
    </lineage>
</organism>
<sequence>MSHAIEDMEVSAPQQQGQQKTKNKSLSRELLQITAQLLNFQDLYNQSQLPGSVNRQLQAIGKIGAPVTRMISLGLGSLLVTKGHARRLKQLVILLSIRKYLQDGRKEPIEIYAQDPTFTRSDETLLAAFGVQILRTASGSDLGEAASFITPSTIVYSPFLTLEAYEQLILKTSVPMHYLIGDDFDALLQKWPKRSAERRQVEVLVKTGLSKYRRKAVAGAGFWTEEDETFPMAVYSRSGAGLEKLRARM</sequence>
<evidence type="ECO:0000313" key="4">
    <source>
        <dbReference type="Proteomes" id="UP000193240"/>
    </source>
</evidence>
<name>A0A1Y2LM62_EPING</name>
<evidence type="ECO:0000313" key="3">
    <source>
        <dbReference type="EMBL" id="OSS43978.1"/>
    </source>
</evidence>